<gene>
    <name evidence="1" type="ORF">OB236_15165</name>
</gene>
<dbReference type="RefSeq" id="WP_262684724.1">
    <property type="nucleotide sequence ID" value="NZ_JAOQIO010000052.1"/>
</dbReference>
<name>A0ABT2UH34_9BACL</name>
<reference evidence="1 2" key="1">
    <citation type="submission" date="2022-09" db="EMBL/GenBank/DDBJ databases">
        <authorList>
            <person name="Han X.L."/>
            <person name="Wang Q."/>
            <person name="Lu T."/>
        </authorList>
    </citation>
    <scope>NUCLEOTIDE SEQUENCE [LARGE SCALE GENOMIC DNA]</scope>
    <source>
        <strain evidence="1 2">WQ 127069</strain>
    </source>
</reference>
<evidence type="ECO:0000313" key="2">
    <source>
        <dbReference type="Proteomes" id="UP001652445"/>
    </source>
</evidence>
<proteinExistence type="predicted"/>
<dbReference type="EMBL" id="JAOQIO010000052">
    <property type="protein sequence ID" value="MCU6793446.1"/>
    <property type="molecule type" value="Genomic_DNA"/>
</dbReference>
<protein>
    <submittedName>
        <fullName evidence="1">Uncharacterized protein</fullName>
    </submittedName>
</protein>
<organism evidence="1 2">
    <name type="scientific">Paenibacillus baimaensis</name>
    <dbReference type="NCBI Taxonomy" id="2982185"/>
    <lineage>
        <taxon>Bacteria</taxon>
        <taxon>Bacillati</taxon>
        <taxon>Bacillota</taxon>
        <taxon>Bacilli</taxon>
        <taxon>Bacillales</taxon>
        <taxon>Paenibacillaceae</taxon>
        <taxon>Paenibacillus</taxon>
    </lineage>
</organism>
<evidence type="ECO:0000313" key="1">
    <source>
        <dbReference type="EMBL" id="MCU6793446.1"/>
    </source>
</evidence>
<dbReference type="Proteomes" id="UP001652445">
    <property type="component" value="Unassembled WGS sequence"/>
</dbReference>
<accession>A0ABT2UH34</accession>
<feature type="non-terminal residue" evidence="1">
    <location>
        <position position="1"/>
    </location>
</feature>
<sequence>SDVFILLAPIFSVQFTVADPMCNLQMSNQTKEAVFLPLQFNDQYLSILSIHLISKYSDWLFNFNP</sequence>
<keyword evidence="2" id="KW-1185">Reference proteome</keyword>
<comment type="caution">
    <text evidence="1">The sequence shown here is derived from an EMBL/GenBank/DDBJ whole genome shotgun (WGS) entry which is preliminary data.</text>
</comment>